<keyword evidence="2" id="KW-0489">Methyltransferase</keyword>
<protein>
    <submittedName>
        <fullName evidence="2">Methyltransferase domain-containing protein</fullName>
    </submittedName>
</protein>
<dbReference type="Proteomes" id="UP000184428">
    <property type="component" value="Unassembled WGS sequence"/>
</dbReference>
<sequence>MEAAFGRPHGPLGRLGGRLMAQGNAATERHLVDAAGLTPADVVLVVGHGPGVGLEHAGARATRVIGVDPSELMRRAARRRCAGLVARGVMRVEDGTAAATGQPDASVDVVLSVNNIQLWPDLAAGLAELRRVLRPGGRLLVSVHERWQPGGADALIAAVAKAGFADARSWRWEPPGRLATTALQLRATRPA</sequence>
<keyword evidence="2" id="KW-0808">Transferase</keyword>
<dbReference type="Gene3D" id="3.40.50.150">
    <property type="entry name" value="Vaccinia Virus protein VP39"/>
    <property type="match status" value="1"/>
</dbReference>
<dbReference type="SUPFAM" id="SSF53335">
    <property type="entry name" value="S-adenosyl-L-methionine-dependent methyltransferases"/>
    <property type="match status" value="1"/>
</dbReference>
<reference evidence="2 3" key="1">
    <citation type="submission" date="2016-12" db="EMBL/GenBank/DDBJ databases">
        <authorList>
            <person name="Song W.-J."/>
            <person name="Kurnit D.M."/>
        </authorList>
    </citation>
    <scope>NUCLEOTIDE SEQUENCE [LARGE SCALE GENOMIC DNA]</scope>
    <source>
        <strain evidence="2 3">DSM 43162</strain>
    </source>
</reference>
<dbReference type="GO" id="GO:0008757">
    <property type="term" value="F:S-adenosylmethionine-dependent methyltransferase activity"/>
    <property type="evidence" value="ECO:0007669"/>
    <property type="project" value="InterPro"/>
</dbReference>
<proteinExistence type="predicted"/>
<dbReference type="PANTHER" id="PTHR42912">
    <property type="entry name" value="METHYLTRANSFERASE"/>
    <property type="match status" value="1"/>
</dbReference>
<dbReference type="InterPro" id="IPR029063">
    <property type="entry name" value="SAM-dependent_MTases_sf"/>
</dbReference>
<name>A0A1M7RYH9_9ACTN</name>
<dbReference type="AlphaFoldDB" id="A0A1M7RYH9"/>
<evidence type="ECO:0000313" key="2">
    <source>
        <dbReference type="EMBL" id="SHN51092.1"/>
    </source>
</evidence>
<evidence type="ECO:0000313" key="3">
    <source>
        <dbReference type="Proteomes" id="UP000184428"/>
    </source>
</evidence>
<dbReference type="RefSeq" id="WP_208983278.1">
    <property type="nucleotide sequence ID" value="NZ_FRDM01000001.1"/>
</dbReference>
<feature type="domain" description="Methyltransferase type 11" evidence="1">
    <location>
        <begin position="45"/>
        <end position="141"/>
    </location>
</feature>
<dbReference type="Pfam" id="PF08241">
    <property type="entry name" value="Methyltransf_11"/>
    <property type="match status" value="1"/>
</dbReference>
<dbReference type="InterPro" id="IPR050508">
    <property type="entry name" value="Methyltransf_Superfamily"/>
</dbReference>
<organism evidence="2 3">
    <name type="scientific">Geodermatophilus obscurus</name>
    <dbReference type="NCBI Taxonomy" id="1861"/>
    <lineage>
        <taxon>Bacteria</taxon>
        <taxon>Bacillati</taxon>
        <taxon>Actinomycetota</taxon>
        <taxon>Actinomycetes</taxon>
        <taxon>Geodermatophilales</taxon>
        <taxon>Geodermatophilaceae</taxon>
        <taxon>Geodermatophilus</taxon>
    </lineage>
</organism>
<gene>
    <name evidence="2" type="ORF">SAMN05660350_00250</name>
</gene>
<dbReference type="CDD" id="cd02440">
    <property type="entry name" value="AdoMet_MTases"/>
    <property type="match status" value="1"/>
</dbReference>
<dbReference type="EMBL" id="FRDM01000001">
    <property type="protein sequence ID" value="SHN51092.1"/>
    <property type="molecule type" value="Genomic_DNA"/>
</dbReference>
<accession>A0A1M7RYH9</accession>
<dbReference type="GO" id="GO:0032259">
    <property type="term" value="P:methylation"/>
    <property type="evidence" value="ECO:0007669"/>
    <property type="project" value="UniProtKB-KW"/>
</dbReference>
<dbReference type="InterPro" id="IPR013216">
    <property type="entry name" value="Methyltransf_11"/>
</dbReference>
<evidence type="ECO:0000259" key="1">
    <source>
        <dbReference type="Pfam" id="PF08241"/>
    </source>
</evidence>